<dbReference type="GO" id="GO:1904680">
    <property type="term" value="F:peptide transmembrane transporter activity"/>
    <property type="evidence" value="ECO:0007669"/>
    <property type="project" value="TreeGrafter"/>
</dbReference>
<dbReference type="GO" id="GO:0043190">
    <property type="term" value="C:ATP-binding cassette (ABC) transporter complex"/>
    <property type="evidence" value="ECO:0007669"/>
    <property type="project" value="InterPro"/>
</dbReference>
<dbReference type="RefSeq" id="WP_089200113.1">
    <property type="nucleotide sequence ID" value="NZ_NHRJ02000005.1"/>
</dbReference>
<keyword evidence="3 4" id="KW-0732">Signal</keyword>
<dbReference type="NCBIfam" id="NF045468">
    <property type="entry name" value="Opp5A_nikA"/>
    <property type="match status" value="1"/>
</dbReference>
<dbReference type="AlphaFoldDB" id="A0A2W1NCF4"/>
<dbReference type="InterPro" id="IPR000914">
    <property type="entry name" value="SBP_5_dom"/>
</dbReference>
<keyword evidence="7" id="KW-1185">Reference proteome</keyword>
<dbReference type="PANTHER" id="PTHR30290:SF9">
    <property type="entry name" value="OLIGOPEPTIDE-BINDING PROTEIN APPA"/>
    <property type="match status" value="1"/>
</dbReference>
<dbReference type="CDD" id="cd08490">
    <property type="entry name" value="PBP2_NikA_DppA_OppA_like_3"/>
    <property type="match status" value="1"/>
</dbReference>
<dbReference type="OrthoDB" id="9796817at2"/>
<keyword evidence="2" id="KW-0813">Transport</keyword>
<evidence type="ECO:0000256" key="3">
    <source>
        <dbReference type="ARBA" id="ARBA00022729"/>
    </source>
</evidence>
<dbReference type="InterPro" id="IPR039424">
    <property type="entry name" value="SBP_5"/>
</dbReference>
<comment type="similarity">
    <text evidence="1">Belongs to the bacterial solute-binding protein 5 family.</text>
</comment>
<feature type="chain" id="PRO_5015878467" evidence="4">
    <location>
        <begin position="32"/>
        <end position="525"/>
    </location>
</feature>
<feature type="domain" description="Solute-binding protein family 5" evidence="5">
    <location>
        <begin position="86"/>
        <end position="443"/>
    </location>
</feature>
<feature type="signal peptide" evidence="4">
    <location>
        <begin position="1"/>
        <end position="31"/>
    </location>
</feature>
<accession>A0A2W1NCF4</accession>
<protein>
    <submittedName>
        <fullName evidence="6">ABC transporter substrate-binding protein</fullName>
    </submittedName>
</protein>
<evidence type="ECO:0000256" key="4">
    <source>
        <dbReference type="SAM" id="SignalP"/>
    </source>
</evidence>
<dbReference type="SUPFAM" id="SSF53850">
    <property type="entry name" value="Periplasmic binding protein-like II"/>
    <property type="match status" value="1"/>
</dbReference>
<dbReference type="Pfam" id="PF00496">
    <property type="entry name" value="SBP_bac_5"/>
    <property type="match status" value="1"/>
</dbReference>
<dbReference type="Gene3D" id="3.10.105.10">
    <property type="entry name" value="Dipeptide-binding Protein, Domain 3"/>
    <property type="match status" value="1"/>
</dbReference>
<dbReference type="PROSITE" id="PS51257">
    <property type="entry name" value="PROKAR_LIPOPROTEIN"/>
    <property type="match status" value="1"/>
</dbReference>
<dbReference type="GO" id="GO:0042597">
    <property type="term" value="C:periplasmic space"/>
    <property type="evidence" value="ECO:0007669"/>
    <property type="project" value="UniProtKB-ARBA"/>
</dbReference>
<comment type="caution">
    <text evidence="6">The sequence shown here is derived from an EMBL/GenBank/DDBJ whole genome shotgun (WGS) entry which is preliminary data.</text>
</comment>
<dbReference type="Gene3D" id="3.40.190.10">
    <property type="entry name" value="Periplasmic binding protein-like II"/>
    <property type="match status" value="1"/>
</dbReference>
<name>A0A2W1NCF4_PAEXE</name>
<dbReference type="PIRSF" id="PIRSF002741">
    <property type="entry name" value="MppA"/>
    <property type="match status" value="1"/>
</dbReference>
<evidence type="ECO:0000256" key="2">
    <source>
        <dbReference type="ARBA" id="ARBA00022448"/>
    </source>
</evidence>
<sequence length="525" mass="57308">MKKRSLRRKAPLWLLSAILVCAAAGCTGSTASDAGGDKNVHSGDGDKHVTLLMHFKSATFDPHNDFIPLRAGVTETLTKLDENLRLQGWLASQWEAKGEKTWVFTIRDGVTFHDGTKVDAAAVKASFERAIAASKPLAAGLKIASMEADGQTFTVHTTEPHPALPSEIVSPYASIVNAEAEKSVGKEAFNSAPVGTGPFKVRQFTPNIEAQLERYDGYWAGQPKLQTATVRFNEDANVRAIALQSQEADIVYNIPAESIPSIERNERLKIESVSGLRVHFLLYNQQKPMMQDLKVRTALNLLLNRESVAGDIALGHAAPANGPFNDKLPFGIKEPAQKQDLAKAKALLAEAGYEPGESGKMYKDGAPLELELITYKARPELPLIAQLVQSDAAKAGVTVNIRSVENADTYLAQNKDWDMATYSNLSAPRGDGGFFLNSAYLPGGALNHGKINIPRLTEIVTQLNRTSDSAQRIQLTQKAVAVVNEEIPHSYAVYPNLIVGVNERVINWMPGREEFYILTHTMDVK</sequence>
<evidence type="ECO:0000313" key="6">
    <source>
        <dbReference type="EMBL" id="PZE20741.1"/>
    </source>
</evidence>
<proteinExistence type="inferred from homology"/>
<dbReference type="Proteomes" id="UP000214746">
    <property type="component" value="Unassembled WGS sequence"/>
</dbReference>
<evidence type="ECO:0000313" key="7">
    <source>
        <dbReference type="Proteomes" id="UP000214746"/>
    </source>
</evidence>
<dbReference type="GO" id="GO:0015833">
    <property type="term" value="P:peptide transport"/>
    <property type="evidence" value="ECO:0007669"/>
    <property type="project" value="TreeGrafter"/>
</dbReference>
<gene>
    <name evidence="6" type="ORF">CBW46_011280</name>
</gene>
<organism evidence="6 7">
    <name type="scientific">Paenibacillus xerothermodurans</name>
    <dbReference type="NCBI Taxonomy" id="1977292"/>
    <lineage>
        <taxon>Bacteria</taxon>
        <taxon>Bacillati</taxon>
        <taxon>Bacillota</taxon>
        <taxon>Bacilli</taxon>
        <taxon>Bacillales</taxon>
        <taxon>Paenibacillaceae</taxon>
        <taxon>Paenibacillus</taxon>
    </lineage>
</organism>
<dbReference type="EMBL" id="NHRJ02000005">
    <property type="protein sequence ID" value="PZE20741.1"/>
    <property type="molecule type" value="Genomic_DNA"/>
</dbReference>
<dbReference type="PANTHER" id="PTHR30290">
    <property type="entry name" value="PERIPLASMIC BINDING COMPONENT OF ABC TRANSPORTER"/>
    <property type="match status" value="1"/>
</dbReference>
<dbReference type="InterPro" id="IPR050035">
    <property type="entry name" value="NikA"/>
</dbReference>
<evidence type="ECO:0000259" key="5">
    <source>
        <dbReference type="Pfam" id="PF00496"/>
    </source>
</evidence>
<dbReference type="InterPro" id="IPR030678">
    <property type="entry name" value="Peptide/Ni-bd"/>
</dbReference>
<reference evidence="6" key="1">
    <citation type="submission" date="2018-06" db="EMBL/GenBank/DDBJ databases">
        <title>Paenibacillus xerothermodurans sp. nov. an extremely dry heat resistant spore forming bacterium isolated from the soil of Cape Canaveral, Florida.</title>
        <authorList>
            <person name="Seuylemezian A."/>
            <person name="Kaur N."/>
            <person name="Patil P."/>
            <person name="Patil P."/>
            <person name="Mayilraj S."/>
            <person name="Vaishampayan P."/>
        </authorList>
    </citation>
    <scope>NUCLEOTIDE SEQUENCE [LARGE SCALE GENOMIC DNA]</scope>
    <source>
        <strain evidence="6">ATCC 27380</strain>
    </source>
</reference>
<evidence type="ECO:0000256" key="1">
    <source>
        <dbReference type="ARBA" id="ARBA00005695"/>
    </source>
</evidence>